<proteinExistence type="predicted"/>
<name>A0ABD2PYZ6_9PLAT</name>
<protein>
    <recommendedName>
        <fullName evidence="1">Methyltransferase domain-containing protein</fullName>
    </recommendedName>
</protein>
<comment type="caution">
    <text evidence="2">The sequence shown here is derived from an EMBL/GenBank/DDBJ whole genome shotgun (WGS) entry which is preliminary data.</text>
</comment>
<dbReference type="PANTHER" id="PTHR12496">
    <property type="entry name" value="CGI-41 METHYLTRANSFERASE"/>
    <property type="match status" value="1"/>
</dbReference>
<sequence>MDHGFDVLELESREENKKSAENYRSKLDCETKCKTVIELLFSSTKCDQILNENVDKLSQYESILICGLHACGNLSNTVLRNFVNSNYLTHLIVVPCCYHLLREDPNLDPTSRDRMPDWATFTDSEFDFPMSKIIRENFPDFYLGQNALSLASYSIERTKTNPEKFILNTRRATYRALLEVLLRQK</sequence>
<accession>A0ABD2PYZ6</accession>
<feature type="domain" description="Methyltransferase" evidence="1">
    <location>
        <begin position="4"/>
        <end position="103"/>
    </location>
</feature>
<gene>
    <name evidence="2" type="ORF">Ciccas_008809</name>
</gene>
<evidence type="ECO:0000313" key="3">
    <source>
        <dbReference type="Proteomes" id="UP001626550"/>
    </source>
</evidence>
<evidence type="ECO:0000259" key="1">
    <source>
        <dbReference type="Pfam" id="PF13679"/>
    </source>
</evidence>
<dbReference type="EMBL" id="JBJKFK010001634">
    <property type="protein sequence ID" value="KAL3312601.1"/>
    <property type="molecule type" value="Genomic_DNA"/>
</dbReference>
<evidence type="ECO:0000313" key="2">
    <source>
        <dbReference type="EMBL" id="KAL3312601.1"/>
    </source>
</evidence>
<dbReference type="Pfam" id="PF13679">
    <property type="entry name" value="Methyltransf_32"/>
    <property type="match status" value="1"/>
</dbReference>
<dbReference type="PANTHER" id="PTHR12496:SF0">
    <property type="entry name" value="METHYLTRANSFERASE DOMAIN-CONTAINING PROTEIN"/>
    <property type="match status" value="1"/>
</dbReference>
<keyword evidence="3" id="KW-1185">Reference proteome</keyword>
<organism evidence="2 3">
    <name type="scientific">Cichlidogyrus casuarinus</name>
    <dbReference type="NCBI Taxonomy" id="1844966"/>
    <lineage>
        <taxon>Eukaryota</taxon>
        <taxon>Metazoa</taxon>
        <taxon>Spiralia</taxon>
        <taxon>Lophotrochozoa</taxon>
        <taxon>Platyhelminthes</taxon>
        <taxon>Monogenea</taxon>
        <taxon>Monopisthocotylea</taxon>
        <taxon>Dactylogyridea</taxon>
        <taxon>Ancyrocephalidae</taxon>
        <taxon>Cichlidogyrus</taxon>
    </lineage>
</organism>
<dbReference type="InterPro" id="IPR052220">
    <property type="entry name" value="METTL25"/>
</dbReference>
<reference evidence="2 3" key="1">
    <citation type="submission" date="2024-11" db="EMBL/GenBank/DDBJ databases">
        <title>Adaptive evolution of stress response genes in parasites aligns with host niche diversity.</title>
        <authorList>
            <person name="Hahn C."/>
            <person name="Resl P."/>
        </authorList>
    </citation>
    <scope>NUCLEOTIDE SEQUENCE [LARGE SCALE GENOMIC DNA]</scope>
    <source>
        <strain evidence="2">EGGRZ-B1_66</strain>
        <tissue evidence="2">Body</tissue>
    </source>
</reference>
<feature type="non-terminal residue" evidence="2">
    <location>
        <position position="185"/>
    </location>
</feature>
<dbReference type="InterPro" id="IPR025714">
    <property type="entry name" value="Methyltranfer_dom"/>
</dbReference>
<dbReference type="Proteomes" id="UP001626550">
    <property type="component" value="Unassembled WGS sequence"/>
</dbReference>
<dbReference type="AlphaFoldDB" id="A0ABD2PYZ6"/>